<proteinExistence type="predicted"/>
<comment type="caution">
    <text evidence="1">The sequence shown here is derived from an EMBL/GenBank/DDBJ whole genome shotgun (WGS) entry which is preliminary data.</text>
</comment>
<reference evidence="2" key="1">
    <citation type="journal article" date="2019" name="Int. J. Syst. Evol. Microbiol.">
        <title>The Global Catalogue of Microorganisms (GCM) 10K type strain sequencing project: providing services to taxonomists for standard genome sequencing and annotation.</title>
        <authorList>
            <consortium name="The Broad Institute Genomics Platform"/>
            <consortium name="The Broad Institute Genome Sequencing Center for Infectious Disease"/>
            <person name="Wu L."/>
            <person name="Ma J."/>
        </authorList>
    </citation>
    <scope>NUCLEOTIDE SEQUENCE [LARGE SCALE GENOMIC DNA]</scope>
    <source>
        <strain evidence="2">JCM 16548</strain>
    </source>
</reference>
<keyword evidence="2" id="KW-1185">Reference proteome</keyword>
<gene>
    <name evidence="1" type="ORF">GCM10022204_01890</name>
</gene>
<accession>A0ABP7CMF2</accession>
<evidence type="ECO:0000313" key="2">
    <source>
        <dbReference type="Proteomes" id="UP001500051"/>
    </source>
</evidence>
<dbReference type="Proteomes" id="UP001500051">
    <property type="component" value="Unassembled WGS sequence"/>
</dbReference>
<sequence length="115" mass="12923">MARVLGVHEIELKPGVDPDRFEKAASEVVTSAQPEGWRTLVLKGERGPRSGNYLIIFEIDGPEARDRLYPAEGQASAEESDRFDREHPETAAAWERLSELIVHFEVATDYMVLAE</sequence>
<name>A0ABP7CMF2_9ACTN</name>
<evidence type="ECO:0000313" key="1">
    <source>
        <dbReference type="EMBL" id="GAA3690561.1"/>
    </source>
</evidence>
<protein>
    <submittedName>
        <fullName evidence="1">Uncharacterized protein</fullName>
    </submittedName>
</protein>
<organism evidence="1 2">
    <name type="scientific">Microlunatus aurantiacus</name>
    <dbReference type="NCBI Taxonomy" id="446786"/>
    <lineage>
        <taxon>Bacteria</taxon>
        <taxon>Bacillati</taxon>
        <taxon>Actinomycetota</taxon>
        <taxon>Actinomycetes</taxon>
        <taxon>Propionibacteriales</taxon>
        <taxon>Propionibacteriaceae</taxon>
        <taxon>Microlunatus</taxon>
    </lineage>
</organism>
<dbReference type="EMBL" id="BAAAYX010000002">
    <property type="protein sequence ID" value="GAA3690561.1"/>
    <property type="molecule type" value="Genomic_DNA"/>
</dbReference>